<comment type="caution">
    <text evidence="13">The sequence shown here is derived from an EMBL/GenBank/DDBJ whole genome shotgun (WGS) entry which is preliminary data.</text>
</comment>
<evidence type="ECO:0000256" key="6">
    <source>
        <dbReference type="ARBA" id="ARBA00023136"/>
    </source>
</evidence>
<dbReference type="InterPro" id="IPR049941">
    <property type="entry name" value="LPLAT_7/PORCN-like"/>
</dbReference>
<sequence>MTSADVVDQLVPEVPEGWFRWPIPLNDWNKIGQIQDCAKGTIASVQVQIFYTLALVFIGRLATHLPACFQKHLLDPLLFFLGYLSLVQWVDNAFVLRTALIGAILAAIAIKYNTARWSGYTVTLAALGYIVALEYRLPAKDFANTRGFLMILAMKVSSLAFDFERSLVRRRTASIPTMISYLISPATITFGPFVSYDAHVKSLLPKPWRTELQSLINTVFSLLLAGGTLVWGSCIIDLVFPKALRNFGTAQSFRASHYFVCYLSQALAQLSGIQTLTVDPVAIEVPWRLVDVVVSWNIPMHNYLKKYIFAESRRYGNVISLATTYIVSALFHGFNFQLSAVLLSLGFYCYAEHELREKLTPRFGLNRYRGRAGRRNWVATFINVLFLAVNVYHLIYLGMVFDGSASETGYSTKHTIGVWKKQHYASHIIAFVTLLLSKLPVF</sequence>
<dbReference type="EC" id="2.3.1.250" evidence="9"/>
<evidence type="ECO:0000256" key="12">
    <source>
        <dbReference type="SAM" id="Phobius"/>
    </source>
</evidence>
<dbReference type="GO" id="GO:0030258">
    <property type="term" value="P:lipid modification"/>
    <property type="evidence" value="ECO:0007669"/>
    <property type="project" value="TreeGrafter"/>
</dbReference>
<reference evidence="13" key="1">
    <citation type="submission" date="2023-06" db="EMBL/GenBank/DDBJ databases">
        <authorList>
            <person name="Delattre M."/>
        </authorList>
    </citation>
    <scope>NUCLEOTIDE SEQUENCE</scope>
    <source>
        <strain evidence="13">AF72</strain>
    </source>
</reference>
<dbReference type="InterPro" id="IPR004299">
    <property type="entry name" value="MBOAT_fam"/>
</dbReference>
<keyword evidence="3" id="KW-0879">Wnt signaling pathway</keyword>
<dbReference type="EMBL" id="CATQJA010002606">
    <property type="protein sequence ID" value="CAJ0572762.1"/>
    <property type="molecule type" value="Genomic_DNA"/>
</dbReference>
<dbReference type="GO" id="GO:0017147">
    <property type="term" value="F:Wnt-protein binding"/>
    <property type="evidence" value="ECO:0007669"/>
    <property type="project" value="TreeGrafter"/>
</dbReference>
<comment type="catalytic activity">
    <reaction evidence="11">
        <text>[Wnt protein]-L-serine + (9Z)-hexadecenoyl-CoA = [Wnt protein]-O-(9Z)-hexadecenoyl-L-serine + CoA</text>
        <dbReference type="Rhea" id="RHEA:45336"/>
        <dbReference type="Rhea" id="RHEA-COMP:11170"/>
        <dbReference type="Rhea" id="RHEA-COMP:11171"/>
        <dbReference type="ChEBI" id="CHEBI:29999"/>
        <dbReference type="ChEBI" id="CHEBI:57287"/>
        <dbReference type="ChEBI" id="CHEBI:61540"/>
        <dbReference type="ChEBI" id="CHEBI:85189"/>
        <dbReference type="EC" id="2.3.1.250"/>
    </reaction>
</comment>
<proteinExistence type="inferred from homology"/>
<feature type="transmembrane region" description="Helical" evidence="12">
    <location>
        <begin position="49"/>
        <end position="69"/>
    </location>
</feature>
<evidence type="ECO:0000256" key="7">
    <source>
        <dbReference type="ARBA" id="ARBA00023315"/>
    </source>
</evidence>
<dbReference type="GO" id="GO:0016020">
    <property type="term" value="C:membrane"/>
    <property type="evidence" value="ECO:0007669"/>
    <property type="project" value="UniProtKB-SubCell"/>
</dbReference>
<feature type="transmembrane region" description="Helical" evidence="12">
    <location>
        <begin position="376"/>
        <end position="395"/>
    </location>
</feature>
<evidence type="ECO:0000256" key="11">
    <source>
        <dbReference type="ARBA" id="ARBA00047978"/>
    </source>
</evidence>
<keyword evidence="14" id="KW-1185">Reference proteome</keyword>
<dbReference type="GO" id="GO:0016055">
    <property type="term" value="P:Wnt signaling pathway"/>
    <property type="evidence" value="ECO:0007669"/>
    <property type="project" value="UniProtKB-KW"/>
</dbReference>
<dbReference type="PANTHER" id="PTHR13906">
    <property type="entry name" value="PORCUPINE"/>
    <property type="match status" value="1"/>
</dbReference>
<dbReference type="PANTHER" id="PTHR13906:SF12">
    <property type="entry name" value="PROTEIN-SERINE O-PALMITOLEOYLTRANSFERASE PORCUPINE"/>
    <property type="match status" value="1"/>
</dbReference>
<organism evidence="13 14">
    <name type="scientific">Mesorhabditis spiculigera</name>
    <dbReference type="NCBI Taxonomy" id="96644"/>
    <lineage>
        <taxon>Eukaryota</taxon>
        <taxon>Metazoa</taxon>
        <taxon>Ecdysozoa</taxon>
        <taxon>Nematoda</taxon>
        <taxon>Chromadorea</taxon>
        <taxon>Rhabditida</taxon>
        <taxon>Rhabditina</taxon>
        <taxon>Rhabditomorpha</taxon>
        <taxon>Rhabditoidea</taxon>
        <taxon>Rhabditidae</taxon>
        <taxon>Mesorhabditinae</taxon>
        <taxon>Mesorhabditis</taxon>
    </lineage>
</organism>
<keyword evidence="7" id="KW-0012">Acyltransferase</keyword>
<evidence type="ECO:0000313" key="14">
    <source>
        <dbReference type="Proteomes" id="UP001177023"/>
    </source>
</evidence>
<comment type="similarity">
    <text evidence="8">Belongs to the membrane-bound acyltransferase family. Porcupine subfamily.</text>
</comment>
<dbReference type="GO" id="GO:0005783">
    <property type="term" value="C:endoplasmic reticulum"/>
    <property type="evidence" value="ECO:0007669"/>
    <property type="project" value="TreeGrafter"/>
</dbReference>
<dbReference type="AlphaFoldDB" id="A0AA36CRA6"/>
<evidence type="ECO:0000256" key="3">
    <source>
        <dbReference type="ARBA" id="ARBA00022687"/>
    </source>
</evidence>
<evidence type="ECO:0000256" key="1">
    <source>
        <dbReference type="ARBA" id="ARBA00004141"/>
    </source>
</evidence>
<evidence type="ECO:0000256" key="2">
    <source>
        <dbReference type="ARBA" id="ARBA00022679"/>
    </source>
</evidence>
<feature type="transmembrane region" description="Helical" evidence="12">
    <location>
        <begin position="215"/>
        <end position="240"/>
    </location>
</feature>
<dbReference type="Proteomes" id="UP001177023">
    <property type="component" value="Unassembled WGS sequence"/>
</dbReference>
<evidence type="ECO:0000256" key="4">
    <source>
        <dbReference type="ARBA" id="ARBA00022692"/>
    </source>
</evidence>
<dbReference type="Pfam" id="PF03062">
    <property type="entry name" value="MBOAT"/>
    <property type="match status" value="1"/>
</dbReference>
<keyword evidence="5 12" id="KW-1133">Transmembrane helix</keyword>
<keyword evidence="6 12" id="KW-0472">Membrane</keyword>
<feature type="transmembrane region" description="Helical" evidence="12">
    <location>
        <begin position="175"/>
        <end position="195"/>
    </location>
</feature>
<name>A0AA36CRA6_9BILA</name>
<evidence type="ECO:0000313" key="13">
    <source>
        <dbReference type="EMBL" id="CAJ0572762.1"/>
    </source>
</evidence>
<evidence type="ECO:0000256" key="8">
    <source>
        <dbReference type="ARBA" id="ARBA00038269"/>
    </source>
</evidence>
<protein>
    <recommendedName>
        <fullName evidence="10">Protein-serine O-palmitoleoyltransferase porcupine</fullName>
        <ecNumber evidence="9">2.3.1.250</ecNumber>
    </recommendedName>
</protein>
<evidence type="ECO:0000256" key="10">
    <source>
        <dbReference type="ARBA" id="ARBA00040371"/>
    </source>
</evidence>
<gene>
    <name evidence="13" type="ORF">MSPICULIGERA_LOCUS11142</name>
</gene>
<evidence type="ECO:0000256" key="9">
    <source>
        <dbReference type="ARBA" id="ARBA00038867"/>
    </source>
</evidence>
<evidence type="ECO:0000256" key="5">
    <source>
        <dbReference type="ARBA" id="ARBA00022989"/>
    </source>
</evidence>
<feature type="transmembrane region" description="Helical" evidence="12">
    <location>
        <begin position="89"/>
        <end position="110"/>
    </location>
</feature>
<comment type="subcellular location">
    <subcellularLocation>
        <location evidence="1">Membrane</location>
        <topology evidence="1">Multi-pass membrane protein</topology>
    </subcellularLocation>
</comment>
<accession>A0AA36CRA6</accession>
<dbReference type="GO" id="GO:0061355">
    <property type="term" value="P:Wnt protein secretion"/>
    <property type="evidence" value="ECO:0007669"/>
    <property type="project" value="TreeGrafter"/>
</dbReference>
<dbReference type="GO" id="GO:1990698">
    <property type="term" value="F:palmitoleoyltransferase activity"/>
    <property type="evidence" value="ECO:0007669"/>
    <property type="project" value="UniProtKB-EC"/>
</dbReference>
<feature type="non-terminal residue" evidence="13">
    <location>
        <position position="1"/>
    </location>
</feature>
<keyword evidence="2" id="KW-0808">Transferase</keyword>
<keyword evidence="4 12" id="KW-0812">Transmembrane</keyword>